<feature type="region of interest" description="Disordered" evidence="1">
    <location>
        <begin position="1"/>
        <end position="59"/>
    </location>
</feature>
<dbReference type="GeneID" id="37273064"/>
<sequence>MHHGPVAAAPAHAMPRAQQHQQQQHQRAHRSSSGSEAMRAGSSSSGSSHQQQSLAGSSSGIEAQRLLAALAAERAASGAPVPYSLIPSRSLSNASSRVRSKQRAHDPSAVLSDQDEPRRSHRSRTSRDRRRHGDEAAGAASDDSASTQGSGAVGGEASGSSSRQSAPGSPARRPRAGTLVARSPPNAVSAESLAASAGALTPTLLRTARSAFFTTAGSSPQLCALNATASRESSPAPSSRAPAPPRVRPSASAPGKESAIRLAPALPSLAAVSRGRSANVSPSRLGRRGASASVLSGAEDSSGDGDGGADSERTAHADGTVRLAGHLPATRTSRASSILSRPPSRTSIDLDGALFSDDEGERHALSSSSLSDSEELGASSHSSRNHSRRSSIASRERRRGLRVLLRPVSGSAKAHSAASEEPASCATSLGTATTSASTSSDHDGMSGTSVVSSRSSSCEHTLEFRARRRQRSKEDAVLIDVLPREDTTPAAETHEADDEGEGLDMRSASVPASALLIRRRSRSTRRAALASRSPPPSRAAQKLARLVGGEAALQPARRDLSISISPPAGALARSAGSSGSAASGTQPALRIELEPEADPLLCPTQGGIADLVAVPAVEWDSESERRRRSSGSSGLSGNRLRQTRGAYASPEGTEHEAARRSGFAAAYQERITAIGSHLRLWSRSTAADDASVAAATPASPPRTEPAAPQSAAAFVPPPAMEPMVPSASAAPVAVSTHADESLFSASWRRLARLPNLILLPALTARAPAVAHDAQGPTSPKRVDAHEAATHLGLPPSPTVLPIGLPSSPTTPNSPGRSPLSRCSSDSGDSQSRRSSTVEHIKEARGVVSPLDGDRDTGAYVSGLGAPIDPDTELSSVMHLQTFRSTRSRSASRGPVNEHAAPAGDDRRSSADEGAAGKFDLAGRSAARRRGSEPLLPKSLAQPLPASRGRMRVRDFLELPPNLVESTVSAPTSPELRSSSLSRSPSKERLEPRSDEEARSTDDLTDDEMTPAAPASERARRQSDDEDSDGFRKVRRGRRGRCSPSGAAPRCSRPAVQEPVPETFSAYGSSLSGSGSASEEEVPRNARRPRGSASREREAASSRSSGRESRGRAGRAGRTSSPSTTATPRQNAIGLFSSSPGTRRRSNRGGDSQHSAVSLPRVRSSPNLSYAAAAAHAAQHLRQAAAAAAVPPPAPLENALLPPVGAVDPNSSSDDESSDTRGRAGEVKVVSVSVEAAAAPLVAPQARTARTSSLGRSRLTRGPAPPPHVLVNGGAPGRAASAPLPSRPCMVSNGAHLLMLSCEMSMMRASKISGSLKPRWLKARVRQVRVWDLNETPEEAPPGMGGATLFRPRAGSSLRHEVLQS</sequence>
<feature type="compositionally biased region" description="Low complexity" evidence="1">
    <location>
        <begin position="158"/>
        <end position="171"/>
    </location>
</feature>
<feature type="region of interest" description="Disordered" evidence="1">
    <location>
        <begin position="964"/>
        <end position="1162"/>
    </location>
</feature>
<feature type="compositionally biased region" description="Low complexity" evidence="1">
    <location>
        <begin position="1115"/>
        <end position="1128"/>
    </location>
</feature>
<feature type="compositionally biased region" description="Low complexity" evidence="1">
    <location>
        <begin position="227"/>
        <end position="241"/>
    </location>
</feature>
<feature type="region of interest" description="Disordered" evidence="1">
    <location>
        <begin position="1243"/>
        <end position="1282"/>
    </location>
</feature>
<evidence type="ECO:0000256" key="1">
    <source>
        <dbReference type="SAM" id="MobiDB-lite"/>
    </source>
</evidence>
<accession>A0A316Z1S1</accession>
<feature type="region of interest" description="Disordered" evidence="1">
    <location>
        <begin position="1195"/>
        <end position="1224"/>
    </location>
</feature>
<feature type="compositionally biased region" description="Low complexity" evidence="1">
    <location>
        <begin position="423"/>
        <end position="439"/>
    </location>
</feature>
<feature type="compositionally biased region" description="Basic and acidic residues" evidence="1">
    <location>
        <begin position="835"/>
        <end position="844"/>
    </location>
</feature>
<dbReference type="Proteomes" id="UP000245946">
    <property type="component" value="Unassembled WGS sequence"/>
</dbReference>
<evidence type="ECO:0000313" key="2">
    <source>
        <dbReference type="EMBL" id="PWN95481.1"/>
    </source>
</evidence>
<evidence type="ECO:0000313" key="3">
    <source>
        <dbReference type="Proteomes" id="UP000245946"/>
    </source>
</evidence>
<keyword evidence="3" id="KW-1185">Reference proteome</keyword>
<feature type="compositionally biased region" description="Low complexity" evidence="1">
    <location>
        <begin position="136"/>
        <end position="150"/>
    </location>
</feature>
<feature type="compositionally biased region" description="Basic residues" evidence="1">
    <location>
        <begin position="119"/>
        <end position="130"/>
    </location>
</feature>
<feature type="compositionally biased region" description="Basic and acidic residues" evidence="1">
    <location>
        <begin position="472"/>
        <end position="487"/>
    </location>
</feature>
<feature type="compositionally biased region" description="Polar residues" evidence="1">
    <location>
        <begin position="87"/>
        <end position="97"/>
    </location>
</feature>
<name>A0A316Z1S1_9BASI</name>
<feature type="compositionally biased region" description="Low complexity" evidence="1">
    <location>
        <begin position="704"/>
        <end position="714"/>
    </location>
</feature>
<feature type="compositionally biased region" description="Low complexity" evidence="1">
    <location>
        <begin position="1064"/>
        <end position="1076"/>
    </location>
</feature>
<feature type="region of interest" description="Disordered" evidence="1">
    <location>
        <begin position="74"/>
        <end position="191"/>
    </location>
</feature>
<gene>
    <name evidence="2" type="ORF">FA09DRAFT_362850</name>
</gene>
<feature type="compositionally biased region" description="Basic and acidic residues" evidence="1">
    <location>
        <begin position="984"/>
        <end position="1001"/>
    </location>
</feature>
<dbReference type="EMBL" id="KZ819304">
    <property type="protein sequence ID" value="PWN95481.1"/>
    <property type="molecule type" value="Genomic_DNA"/>
</dbReference>
<feature type="compositionally biased region" description="Low complexity" evidence="1">
    <location>
        <begin position="248"/>
        <end position="274"/>
    </location>
</feature>
<feature type="compositionally biased region" description="Polar residues" evidence="1">
    <location>
        <begin position="872"/>
        <end position="882"/>
    </location>
</feature>
<feature type="region of interest" description="Disordered" evidence="1">
    <location>
        <begin position="224"/>
        <end position="512"/>
    </location>
</feature>
<feature type="compositionally biased region" description="Low complexity" evidence="1">
    <location>
        <begin position="365"/>
        <end position="382"/>
    </location>
</feature>
<feature type="compositionally biased region" description="Low complexity" evidence="1">
    <location>
        <begin position="630"/>
        <end position="640"/>
    </location>
</feature>
<protein>
    <submittedName>
        <fullName evidence="2">Uncharacterized protein</fullName>
    </submittedName>
</protein>
<feature type="compositionally biased region" description="Polar residues" evidence="1">
    <location>
        <begin position="330"/>
        <end position="347"/>
    </location>
</feature>
<feature type="compositionally biased region" description="Low complexity" evidence="1">
    <location>
        <begin position="970"/>
        <end position="983"/>
    </location>
</feature>
<reference evidence="2 3" key="1">
    <citation type="journal article" date="2018" name="Mol. Biol. Evol.">
        <title>Broad Genomic Sampling Reveals a Smut Pathogenic Ancestry of the Fungal Clade Ustilaginomycotina.</title>
        <authorList>
            <person name="Kijpornyongpan T."/>
            <person name="Mondo S.J."/>
            <person name="Barry K."/>
            <person name="Sandor L."/>
            <person name="Lee J."/>
            <person name="Lipzen A."/>
            <person name="Pangilinan J."/>
            <person name="LaButti K."/>
            <person name="Hainaut M."/>
            <person name="Henrissat B."/>
            <person name="Grigoriev I.V."/>
            <person name="Spatafora J.W."/>
            <person name="Aime M.C."/>
        </authorList>
    </citation>
    <scope>NUCLEOTIDE SEQUENCE [LARGE SCALE GENOMIC DNA]</scope>
    <source>
        <strain evidence="2 3">MCA 4186</strain>
    </source>
</reference>
<feature type="compositionally biased region" description="Low complexity" evidence="1">
    <location>
        <begin position="883"/>
        <end position="892"/>
    </location>
</feature>
<feature type="region of interest" description="Disordered" evidence="1">
    <location>
        <begin position="618"/>
        <end position="661"/>
    </location>
</feature>
<feature type="region of interest" description="Disordered" evidence="1">
    <location>
        <begin position="521"/>
        <end position="540"/>
    </location>
</feature>
<feature type="region of interest" description="Disordered" evidence="1">
    <location>
        <begin position="692"/>
        <end position="714"/>
    </location>
</feature>
<feature type="compositionally biased region" description="Basic and acidic residues" evidence="1">
    <location>
        <begin position="1092"/>
        <end position="1110"/>
    </location>
</feature>
<proteinExistence type="predicted"/>
<dbReference type="RefSeq" id="XP_025595760.1">
    <property type="nucleotide sequence ID" value="XM_025745520.1"/>
</dbReference>
<feature type="compositionally biased region" description="Low complexity" evidence="1">
    <location>
        <begin position="816"/>
        <end position="834"/>
    </location>
</feature>
<feature type="region of interest" description="Disordered" evidence="1">
    <location>
        <begin position="1335"/>
        <end position="1364"/>
    </location>
</feature>
<feature type="region of interest" description="Disordered" evidence="1">
    <location>
        <begin position="790"/>
        <end position="946"/>
    </location>
</feature>
<organism evidence="2 3">
    <name type="scientific">Tilletiopsis washingtonensis</name>
    <dbReference type="NCBI Taxonomy" id="58919"/>
    <lineage>
        <taxon>Eukaryota</taxon>
        <taxon>Fungi</taxon>
        <taxon>Dikarya</taxon>
        <taxon>Basidiomycota</taxon>
        <taxon>Ustilaginomycotina</taxon>
        <taxon>Exobasidiomycetes</taxon>
        <taxon>Entylomatales</taxon>
        <taxon>Entylomatales incertae sedis</taxon>
        <taxon>Tilletiopsis</taxon>
    </lineage>
</organism>
<feature type="compositionally biased region" description="Polar residues" evidence="1">
    <location>
        <begin position="806"/>
        <end position="815"/>
    </location>
</feature>
<feature type="compositionally biased region" description="Low complexity" evidence="1">
    <location>
        <begin position="1243"/>
        <end position="1261"/>
    </location>
</feature>
<dbReference type="OrthoDB" id="3360637at2759"/>